<evidence type="ECO:0000259" key="5">
    <source>
        <dbReference type="Pfam" id="PF05185"/>
    </source>
</evidence>
<dbReference type="InterPro" id="IPR025799">
    <property type="entry name" value="Arg_MeTrfase"/>
</dbReference>
<evidence type="ECO:0000259" key="6">
    <source>
        <dbReference type="Pfam" id="PF17285"/>
    </source>
</evidence>
<keyword evidence="9" id="KW-1185">Reference proteome</keyword>
<gene>
    <name evidence="8" type="ORF">PAPOLLO_LOCUS16956</name>
</gene>
<dbReference type="GO" id="GO:0032259">
    <property type="term" value="P:methylation"/>
    <property type="evidence" value="ECO:0007669"/>
    <property type="project" value="UniProtKB-KW"/>
</dbReference>
<dbReference type="GO" id="GO:0006355">
    <property type="term" value="P:regulation of DNA-templated transcription"/>
    <property type="evidence" value="ECO:0007669"/>
    <property type="project" value="TreeGrafter"/>
</dbReference>
<reference evidence="8" key="1">
    <citation type="submission" date="2021-04" db="EMBL/GenBank/DDBJ databases">
        <authorList>
            <person name="Tunstrom K."/>
        </authorList>
    </citation>
    <scope>NUCLEOTIDE SEQUENCE</scope>
</reference>
<comment type="similarity">
    <text evidence="4">Belongs to the class I-like SAM-binding methyltransferase superfamily.</text>
</comment>
<evidence type="ECO:0000256" key="2">
    <source>
        <dbReference type="ARBA" id="ARBA00022679"/>
    </source>
</evidence>
<name>A0A8S3XGD3_PARAO</name>
<dbReference type="InterPro" id="IPR035247">
    <property type="entry name" value="PRMT5_TIM"/>
</dbReference>
<dbReference type="GO" id="GO:0005829">
    <property type="term" value="C:cytosol"/>
    <property type="evidence" value="ECO:0007669"/>
    <property type="project" value="TreeGrafter"/>
</dbReference>
<dbReference type="InterPro" id="IPR007857">
    <property type="entry name" value="Arg_MeTrfase_PRMT5"/>
</dbReference>
<sequence>MSQDISCGLEYLTTPDLQACLTEALHCNYSFIVTPVVHPRFRRSYVSGVSKVGGFTRSDMILSPQDWTSRIVAKISPYICVDSMSPVVRQRHEDCLNEELSHCRGLGVPAIMLSLRSSNTNNLARILQTYYETSHHPSLIWASVPMLSTRTAQRNIQDDEESEEAWNETWHWWSKFHERLDWDKRVGVVLELSADLPSQEILKRWLGEPVKAIIVPTSIFHNNKKGYPVLSRAHQQLVINMVEHEAQVIVSGARRSNIEYYVQYLYRIWQRRPYKADDPMLSYAKGWEDYLQTPLQPLADNLDTHTYNVFEKDPVKYDQYQKAITQALIDVRQKRQVKDNDQIVNELCSEVNDFSVSYEKKEEGQGDNKVVQNEPVTVMVLGAGRGPLVRATLNAADITQTKVKVIAVEKNPCAVVVLAAQAREVWRDRDVILIPGDMRQINLSPKADIIVSELLGSWGDNELSPECLDGAAGLLKVDGISIPNEYNSYVAPISSARLWAAAKAASSNSAQQRDKNLETLWVVYMQNKHDIAETKLVFTFKHPAKGTRDHEGKEVTDYRGLPLTDNRRSAIVSWEVKQDNVMHGFGGYFDCSLYGKEMISIVPSTHSPGMISWFPVFIPIKTPLRVHKGEIITATFWRCVNSRRIWYEWIVEVGNCTTPLHNPNGRSSEMLL</sequence>
<comment type="caution">
    <text evidence="8">The sequence shown here is derived from an EMBL/GenBank/DDBJ whole genome shotgun (WGS) entry which is preliminary data.</text>
</comment>
<dbReference type="InterPro" id="IPR035248">
    <property type="entry name" value="PRMT5_C"/>
</dbReference>
<feature type="domain" description="PRMT5 TIM barrel" evidence="6">
    <location>
        <begin position="28"/>
        <end position="270"/>
    </location>
</feature>
<evidence type="ECO:0000256" key="3">
    <source>
        <dbReference type="ARBA" id="ARBA00022691"/>
    </source>
</evidence>
<dbReference type="InterPro" id="IPR035075">
    <property type="entry name" value="PRMT5"/>
</dbReference>
<dbReference type="OrthoDB" id="1368803at2759"/>
<dbReference type="FunFam" id="3.20.20.150:FF:000008">
    <property type="entry name" value="Protein arginine N-methyltransferase 5"/>
    <property type="match status" value="1"/>
</dbReference>
<dbReference type="GO" id="GO:0016274">
    <property type="term" value="F:protein-arginine N-methyltransferase activity"/>
    <property type="evidence" value="ECO:0007669"/>
    <property type="project" value="InterPro"/>
</dbReference>
<evidence type="ECO:0000313" key="8">
    <source>
        <dbReference type="EMBL" id="CAG5018871.1"/>
    </source>
</evidence>
<evidence type="ECO:0000256" key="1">
    <source>
        <dbReference type="ARBA" id="ARBA00022603"/>
    </source>
</evidence>
<dbReference type="Proteomes" id="UP000691718">
    <property type="component" value="Unassembled WGS sequence"/>
</dbReference>
<evidence type="ECO:0000256" key="4">
    <source>
        <dbReference type="PIRNR" id="PIRNR015894"/>
    </source>
</evidence>
<feature type="domain" description="PRMT5 arginine-N-methyltransferase" evidence="5">
    <location>
        <begin position="283"/>
        <end position="482"/>
    </location>
</feature>
<dbReference type="GO" id="GO:0005634">
    <property type="term" value="C:nucleus"/>
    <property type="evidence" value="ECO:0007669"/>
    <property type="project" value="TreeGrafter"/>
</dbReference>
<dbReference type="Pfam" id="PF17285">
    <property type="entry name" value="PRMT5_TIM"/>
    <property type="match status" value="1"/>
</dbReference>
<keyword evidence="2 4" id="KW-0808">Transferase</keyword>
<keyword evidence="3 4" id="KW-0949">S-adenosyl-L-methionine</keyword>
<evidence type="ECO:0000313" key="9">
    <source>
        <dbReference type="Proteomes" id="UP000691718"/>
    </source>
</evidence>
<evidence type="ECO:0000259" key="7">
    <source>
        <dbReference type="Pfam" id="PF17286"/>
    </source>
</evidence>
<dbReference type="PROSITE" id="PS51678">
    <property type="entry name" value="SAM_MT_PRMT"/>
    <property type="match status" value="1"/>
</dbReference>
<feature type="domain" description="PRMT5 oligomerisation" evidence="7">
    <location>
        <begin position="485"/>
        <end position="669"/>
    </location>
</feature>
<protein>
    <recommendedName>
        <fullName evidence="4">Protein arginine N-methyltransferase</fullName>
    </recommendedName>
</protein>
<dbReference type="EMBL" id="CAJQZP010001125">
    <property type="protein sequence ID" value="CAG5018871.1"/>
    <property type="molecule type" value="Genomic_DNA"/>
</dbReference>
<dbReference type="AlphaFoldDB" id="A0A8S3XGD3"/>
<organism evidence="8 9">
    <name type="scientific">Parnassius apollo</name>
    <name type="common">Apollo butterfly</name>
    <name type="synonym">Papilio apollo</name>
    <dbReference type="NCBI Taxonomy" id="110799"/>
    <lineage>
        <taxon>Eukaryota</taxon>
        <taxon>Metazoa</taxon>
        <taxon>Ecdysozoa</taxon>
        <taxon>Arthropoda</taxon>
        <taxon>Hexapoda</taxon>
        <taxon>Insecta</taxon>
        <taxon>Pterygota</taxon>
        <taxon>Neoptera</taxon>
        <taxon>Endopterygota</taxon>
        <taxon>Lepidoptera</taxon>
        <taxon>Glossata</taxon>
        <taxon>Ditrysia</taxon>
        <taxon>Papilionoidea</taxon>
        <taxon>Papilionidae</taxon>
        <taxon>Parnassiinae</taxon>
        <taxon>Parnassini</taxon>
        <taxon>Parnassius</taxon>
        <taxon>Parnassius</taxon>
    </lineage>
</organism>
<dbReference type="PANTHER" id="PTHR10738:SF0">
    <property type="entry name" value="PROTEIN ARGININE N-METHYLTRANSFERASE 5"/>
    <property type="match status" value="1"/>
</dbReference>
<accession>A0A8S3XGD3</accession>
<dbReference type="PIRSF" id="PIRSF015894">
    <property type="entry name" value="Skb1_MeTrfase"/>
    <property type="match status" value="1"/>
</dbReference>
<dbReference type="Pfam" id="PF17286">
    <property type="entry name" value="PRMT5_C"/>
    <property type="match status" value="1"/>
</dbReference>
<proteinExistence type="inferred from homology"/>
<keyword evidence="1 4" id="KW-0489">Methyltransferase</keyword>
<dbReference type="Pfam" id="PF05185">
    <property type="entry name" value="PRMT5"/>
    <property type="match status" value="1"/>
</dbReference>
<dbReference type="PANTHER" id="PTHR10738">
    <property type="entry name" value="PROTEIN ARGININE N-METHYLTRANSFERASE 5"/>
    <property type="match status" value="1"/>
</dbReference>